<evidence type="ECO:0000313" key="1">
    <source>
        <dbReference type="Proteomes" id="UP000887563"/>
    </source>
</evidence>
<name>A0A914NQH4_MELIC</name>
<sequence>MAIIHWYVPYKVGGSGYPNPKKGRISEISGSDTGYPKISNYPPTLVPYIRGYMIN</sequence>
<dbReference type="WBParaSite" id="Minc3s08298g42110">
    <property type="protein sequence ID" value="Minc3s08298g42110"/>
    <property type="gene ID" value="Minc3s08298g42110"/>
</dbReference>
<organism evidence="1 2">
    <name type="scientific">Meloidogyne incognita</name>
    <name type="common">Southern root-knot nematode worm</name>
    <name type="synonym">Oxyuris incognita</name>
    <dbReference type="NCBI Taxonomy" id="6306"/>
    <lineage>
        <taxon>Eukaryota</taxon>
        <taxon>Metazoa</taxon>
        <taxon>Ecdysozoa</taxon>
        <taxon>Nematoda</taxon>
        <taxon>Chromadorea</taxon>
        <taxon>Rhabditida</taxon>
        <taxon>Tylenchina</taxon>
        <taxon>Tylenchomorpha</taxon>
        <taxon>Tylenchoidea</taxon>
        <taxon>Meloidogynidae</taxon>
        <taxon>Meloidogyninae</taxon>
        <taxon>Meloidogyne</taxon>
        <taxon>Meloidogyne incognita group</taxon>
    </lineage>
</organism>
<protein>
    <submittedName>
        <fullName evidence="2">Uncharacterized protein</fullName>
    </submittedName>
</protein>
<dbReference type="AlphaFoldDB" id="A0A914NQH4"/>
<dbReference type="Proteomes" id="UP000887563">
    <property type="component" value="Unplaced"/>
</dbReference>
<reference evidence="2" key="1">
    <citation type="submission" date="2022-11" db="UniProtKB">
        <authorList>
            <consortium name="WormBaseParasite"/>
        </authorList>
    </citation>
    <scope>IDENTIFICATION</scope>
</reference>
<proteinExistence type="predicted"/>
<keyword evidence="1" id="KW-1185">Reference proteome</keyword>
<evidence type="ECO:0000313" key="2">
    <source>
        <dbReference type="WBParaSite" id="Minc3s08298g42110"/>
    </source>
</evidence>
<accession>A0A914NQH4</accession>